<organism evidence="1 2">
    <name type="scientific">Shewanella ulleungensis</name>
    <dbReference type="NCBI Taxonomy" id="2282699"/>
    <lineage>
        <taxon>Bacteria</taxon>
        <taxon>Pseudomonadati</taxon>
        <taxon>Pseudomonadota</taxon>
        <taxon>Gammaproteobacteria</taxon>
        <taxon>Alteromonadales</taxon>
        <taxon>Shewanellaceae</taxon>
        <taxon>Shewanella</taxon>
    </lineage>
</organism>
<accession>A0ABQ2QJM0</accession>
<dbReference type="EMBL" id="BMQW01000003">
    <property type="protein sequence ID" value="GGP83656.1"/>
    <property type="molecule type" value="Genomic_DNA"/>
</dbReference>
<comment type="caution">
    <text evidence="1">The sequence shown here is derived from an EMBL/GenBank/DDBJ whole genome shotgun (WGS) entry which is preliminary data.</text>
</comment>
<protein>
    <submittedName>
        <fullName evidence="1">Uncharacterized protein</fullName>
    </submittedName>
</protein>
<dbReference type="Proteomes" id="UP000654004">
    <property type="component" value="Unassembled WGS sequence"/>
</dbReference>
<reference evidence="2" key="1">
    <citation type="journal article" date="2019" name="Int. J. Syst. Evol. Microbiol.">
        <title>The Global Catalogue of Microorganisms (GCM) 10K type strain sequencing project: providing services to taxonomists for standard genome sequencing and annotation.</title>
        <authorList>
            <consortium name="The Broad Institute Genomics Platform"/>
            <consortium name="The Broad Institute Genome Sequencing Center for Infectious Disease"/>
            <person name="Wu L."/>
            <person name="Ma J."/>
        </authorList>
    </citation>
    <scope>NUCLEOTIDE SEQUENCE [LARGE SCALE GENOMIC DNA]</scope>
    <source>
        <strain evidence="2">JCM 32305</strain>
    </source>
</reference>
<keyword evidence="2" id="KW-1185">Reference proteome</keyword>
<proteinExistence type="predicted"/>
<gene>
    <name evidence="1" type="ORF">GCM10009410_16150</name>
</gene>
<name>A0ABQ2QJM0_9GAMM</name>
<evidence type="ECO:0000313" key="2">
    <source>
        <dbReference type="Proteomes" id="UP000654004"/>
    </source>
</evidence>
<sequence length="64" mass="7567">MEIKACTNDKNCSMIIIRRVSFLDELLARFFKQWLVVLIVLVLFKTTNNKLFLLKIYVGLFKTI</sequence>
<evidence type="ECO:0000313" key="1">
    <source>
        <dbReference type="EMBL" id="GGP83656.1"/>
    </source>
</evidence>